<evidence type="ECO:0000256" key="1">
    <source>
        <dbReference type="SAM" id="MobiDB-lite"/>
    </source>
</evidence>
<dbReference type="EMBL" id="KQ759901">
    <property type="protein sequence ID" value="OAD62013.1"/>
    <property type="molecule type" value="Genomic_DNA"/>
</dbReference>
<proteinExistence type="predicted"/>
<organism evidence="2 3">
    <name type="scientific">Eufriesea mexicana</name>
    <dbReference type="NCBI Taxonomy" id="516756"/>
    <lineage>
        <taxon>Eukaryota</taxon>
        <taxon>Metazoa</taxon>
        <taxon>Ecdysozoa</taxon>
        <taxon>Arthropoda</taxon>
        <taxon>Hexapoda</taxon>
        <taxon>Insecta</taxon>
        <taxon>Pterygota</taxon>
        <taxon>Neoptera</taxon>
        <taxon>Endopterygota</taxon>
        <taxon>Hymenoptera</taxon>
        <taxon>Apocrita</taxon>
        <taxon>Aculeata</taxon>
        <taxon>Apoidea</taxon>
        <taxon>Anthophila</taxon>
        <taxon>Apidae</taxon>
        <taxon>Eufriesea</taxon>
    </lineage>
</organism>
<protein>
    <submittedName>
        <fullName evidence="2">Uncharacterized protein</fullName>
    </submittedName>
</protein>
<evidence type="ECO:0000313" key="2">
    <source>
        <dbReference type="EMBL" id="OAD62013.1"/>
    </source>
</evidence>
<accession>A0A310SVU6</accession>
<dbReference type="Proteomes" id="UP000250275">
    <property type="component" value="Unassembled WGS sequence"/>
</dbReference>
<keyword evidence="3" id="KW-1185">Reference proteome</keyword>
<sequence>MREREREVHRQAVAERLNVAAGGVGRAGQRVATAGEASRVVGMERKTAGRKELVEGEDRNGVEDGAVSQPCFVVGMRSQRGMTSVNNNHRSFPFGGTRGVFPRLCNCAVLSPFLHLPHSSLRLEYLSVHDESVYRRLHDGGDQYAQNSTRSTEGKPKEQQLKS</sequence>
<feature type="region of interest" description="Disordered" evidence="1">
    <location>
        <begin position="140"/>
        <end position="163"/>
    </location>
</feature>
<evidence type="ECO:0000313" key="3">
    <source>
        <dbReference type="Proteomes" id="UP000250275"/>
    </source>
</evidence>
<reference evidence="2 3" key="1">
    <citation type="submission" date="2015-07" db="EMBL/GenBank/DDBJ databases">
        <title>The genome of Eufriesea mexicana.</title>
        <authorList>
            <person name="Pan H."/>
            <person name="Kapheim K."/>
        </authorList>
    </citation>
    <scope>NUCLEOTIDE SEQUENCE [LARGE SCALE GENOMIC DNA]</scope>
    <source>
        <strain evidence="2">0111107269</strain>
        <tissue evidence="2">Whole body</tissue>
    </source>
</reference>
<dbReference type="AlphaFoldDB" id="A0A310SVU6"/>
<gene>
    <name evidence="2" type="ORF">WN48_07637</name>
</gene>
<name>A0A310SVU6_9HYME</name>
<feature type="compositionally biased region" description="Basic and acidic residues" evidence="1">
    <location>
        <begin position="152"/>
        <end position="163"/>
    </location>
</feature>